<keyword evidence="2" id="KW-0012">Acyltransferase</keyword>
<organism evidence="4 5">
    <name type="scientific">Gopherus evgoodei</name>
    <name type="common">Goodes thornscrub tortoise</name>
    <dbReference type="NCBI Taxonomy" id="1825980"/>
    <lineage>
        <taxon>Eukaryota</taxon>
        <taxon>Metazoa</taxon>
        <taxon>Chordata</taxon>
        <taxon>Craniata</taxon>
        <taxon>Vertebrata</taxon>
        <taxon>Euteleostomi</taxon>
        <taxon>Archelosauria</taxon>
        <taxon>Testudinata</taxon>
        <taxon>Testudines</taxon>
        <taxon>Cryptodira</taxon>
        <taxon>Durocryptodira</taxon>
        <taxon>Testudinoidea</taxon>
        <taxon>Testudinidae</taxon>
        <taxon>Gopherus</taxon>
    </lineage>
</organism>
<proteinExistence type="predicted"/>
<sequence length="89" mass="9994">MFSYTYSAWKGRNLYIDNLYVQPQFRGTAGPSPGGEPRRPGSQSPLHSNPPEKDFLARRGGEDLTAKEGWSLFHLEEDALRRLAAQSTI</sequence>
<dbReference type="PANTHER" id="PTHR10545">
    <property type="entry name" value="DIAMINE N-ACETYLTRANSFERASE"/>
    <property type="match status" value="1"/>
</dbReference>
<reference evidence="4" key="2">
    <citation type="submission" date="2025-09" db="UniProtKB">
        <authorList>
            <consortium name="Ensembl"/>
        </authorList>
    </citation>
    <scope>IDENTIFICATION</scope>
</reference>
<reference evidence="4" key="1">
    <citation type="submission" date="2025-08" db="UniProtKB">
        <authorList>
            <consortium name="Ensembl"/>
        </authorList>
    </citation>
    <scope>IDENTIFICATION</scope>
</reference>
<evidence type="ECO:0000256" key="2">
    <source>
        <dbReference type="ARBA" id="ARBA00023315"/>
    </source>
</evidence>
<keyword evidence="1" id="KW-0808">Transferase</keyword>
<evidence type="ECO:0000256" key="1">
    <source>
        <dbReference type="ARBA" id="ARBA00022679"/>
    </source>
</evidence>
<dbReference type="InterPro" id="IPR051016">
    <property type="entry name" value="Diverse_Substrate_AcTransf"/>
</dbReference>
<dbReference type="GeneTree" id="ENSGT01000000218311"/>
<accession>A0A8C5EZX0</accession>
<dbReference type="Proteomes" id="UP000694390">
    <property type="component" value="Unassembled WGS sequence"/>
</dbReference>
<evidence type="ECO:0000313" key="5">
    <source>
        <dbReference type="Proteomes" id="UP000694390"/>
    </source>
</evidence>
<dbReference type="PANTHER" id="PTHR10545:SF29">
    <property type="entry name" value="GH14572P-RELATED"/>
    <property type="match status" value="1"/>
</dbReference>
<keyword evidence="5" id="KW-1185">Reference proteome</keyword>
<evidence type="ECO:0000256" key="3">
    <source>
        <dbReference type="SAM" id="MobiDB-lite"/>
    </source>
</evidence>
<evidence type="ECO:0000313" key="4">
    <source>
        <dbReference type="Ensembl" id="ENSGEVP00005024233.1"/>
    </source>
</evidence>
<name>A0A8C5EZX0_9SAUR</name>
<protein>
    <submittedName>
        <fullName evidence="4">Uncharacterized protein</fullName>
    </submittedName>
</protein>
<feature type="region of interest" description="Disordered" evidence="3">
    <location>
        <begin position="25"/>
        <end position="57"/>
    </location>
</feature>
<dbReference type="OrthoDB" id="7305308at2759"/>
<dbReference type="Gene3D" id="3.40.630.30">
    <property type="match status" value="1"/>
</dbReference>
<dbReference type="GO" id="GO:0008080">
    <property type="term" value="F:N-acetyltransferase activity"/>
    <property type="evidence" value="ECO:0007669"/>
    <property type="project" value="UniProtKB-ARBA"/>
</dbReference>
<dbReference type="AlphaFoldDB" id="A0A8C5EZX0"/>
<dbReference type="Ensembl" id="ENSGEVT00005025480.1">
    <property type="protein sequence ID" value="ENSGEVP00005024233.1"/>
    <property type="gene ID" value="ENSGEVG00005017206.1"/>
</dbReference>